<accession>A0ABU6ZN52</accession>
<feature type="domain" description="RmlD-like substrate binding" evidence="6">
    <location>
        <begin position="560"/>
        <end position="730"/>
    </location>
</feature>
<keyword evidence="5" id="KW-1133">Transmembrane helix</keyword>
<evidence type="ECO:0000256" key="3">
    <source>
        <dbReference type="ARBA" id="ARBA00023239"/>
    </source>
</evidence>
<feature type="transmembrane region" description="Helical" evidence="5">
    <location>
        <begin position="20"/>
        <end position="43"/>
    </location>
</feature>
<dbReference type="InterPro" id="IPR029903">
    <property type="entry name" value="RmlD-like-bd"/>
</dbReference>
<evidence type="ECO:0000256" key="5">
    <source>
        <dbReference type="SAM" id="Phobius"/>
    </source>
</evidence>
<keyword evidence="5" id="KW-0812">Transmembrane</keyword>
<evidence type="ECO:0000259" key="6">
    <source>
        <dbReference type="Pfam" id="PF04321"/>
    </source>
</evidence>
<protein>
    <submittedName>
        <fullName evidence="8">Rhm1p</fullName>
        <ecNumber evidence="8">4.2.1.76</ecNumber>
    </submittedName>
</protein>
<feature type="domain" description="NAD(P)-binding" evidence="7">
    <location>
        <begin position="189"/>
        <end position="494"/>
    </location>
</feature>
<evidence type="ECO:0000256" key="2">
    <source>
        <dbReference type="ARBA" id="ARBA00023027"/>
    </source>
</evidence>
<keyword evidence="9" id="KW-1185">Reference proteome</keyword>
<dbReference type="CDD" id="cd05246">
    <property type="entry name" value="dTDP_GD_SDR_e"/>
    <property type="match status" value="1"/>
</dbReference>
<dbReference type="NCBIfam" id="TIGR01181">
    <property type="entry name" value="dTDP_gluc_dehyt"/>
    <property type="match status" value="1"/>
</dbReference>
<comment type="caution">
    <text evidence="8">The sequence shown here is derived from an EMBL/GenBank/DDBJ whole genome shotgun (WGS) entry which is preliminary data.</text>
</comment>
<dbReference type="PANTHER" id="PTHR43000">
    <property type="entry name" value="DTDP-D-GLUCOSE 4,6-DEHYDRATASE-RELATED"/>
    <property type="match status" value="1"/>
</dbReference>
<dbReference type="Proteomes" id="UP001341840">
    <property type="component" value="Unassembled WGS sequence"/>
</dbReference>
<dbReference type="Pfam" id="PF16363">
    <property type="entry name" value="GDP_Man_Dehyd"/>
    <property type="match status" value="1"/>
</dbReference>
<dbReference type="EC" id="4.2.1.76" evidence="8"/>
<keyword evidence="5" id="KW-0472">Membrane</keyword>
<dbReference type="GO" id="GO:0050377">
    <property type="term" value="F:UDP-glucose 4,6-dehydratase activity"/>
    <property type="evidence" value="ECO:0007669"/>
    <property type="project" value="UniProtKB-EC"/>
</dbReference>
<dbReference type="InterPro" id="IPR036291">
    <property type="entry name" value="NAD(P)-bd_dom_sf"/>
</dbReference>
<evidence type="ECO:0000256" key="4">
    <source>
        <dbReference type="SAM" id="MobiDB-lite"/>
    </source>
</evidence>
<dbReference type="SUPFAM" id="SSF51735">
    <property type="entry name" value="NAD(P)-binding Rossmann-fold domains"/>
    <property type="match status" value="2"/>
</dbReference>
<comment type="cofactor">
    <cofactor evidence="1">
        <name>NAD(+)</name>
        <dbReference type="ChEBI" id="CHEBI:57540"/>
    </cofactor>
</comment>
<gene>
    <name evidence="8" type="primary">RHM1_5</name>
    <name evidence="8" type="ORF">PIB30_073098</name>
</gene>
<evidence type="ECO:0000259" key="7">
    <source>
        <dbReference type="Pfam" id="PF16363"/>
    </source>
</evidence>
<evidence type="ECO:0000313" key="9">
    <source>
        <dbReference type="Proteomes" id="UP001341840"/>
    </source>
</evidence>
<dbReference type="Gene3D" id="3.40.50.720">
    <property type="entry name" value="NAD(P)-binding Rossmann-like Domain"/>
    <property type="match status" value="2"/>
</dbReference>
<feature type="compositionally biased region" description="Polar residues" evidence="4">
    <location>
        <begin position="535"/>
        <end position="552"/>
    </location>
</feature>
<keyword evidence="2" id="KW-0520">NAD</keyword>
<reference evidence="8 9" key="1">
    <citation type="journal article" date="2023" name="Plants (Basel)">
        <title>Bridging the Gap: Combining Genomics and Transcriptomics Approaches to Understand Stylosanthes scabra, an Orphan Legume from the Brazilian Caatinga.</title>
        <authorList>
            <person name="Ferreira-Neto J.R.C."/>
            <person name="da Silva M.D."/>
            <person name="Binneck E."/>
            <person name="de Melo N.F."/>
            <person name="da Silva R.H."/>
            <person name="de Melo A.L.T.M."/>
            <person name="Pandolfi V."/>
            <person name="Bustamante F.O."/>
            <person name="Brasileiro-Vidal A.C."/>
            <person name="Benko-Iseppon A.M."/>
        </authorList>
    </citation>
    <scope>NUCLEOTIDE SEQUENCE [LARGE SCALE GENOMIC DNA]</scope>
    <source>
        <tissue evidence="8">Leaves</tissue>
    </source>
</reference>
<evidence type="ECO:0000313" key="8">
    <source>
        <dbReference type="EMBL" id="MED6223345.1"/>
    </source>
</evidence>
<dbReference type="Pfam" id="PF04321">
    <property type="entry name" value="RmlD_sub_bind"/>
    <property type="match status" value="1"/>
</dbReference>
<name>A0ABU6ZN52_9FABA</name>
<dbReference type="Gene3D" id="3.90.25.10">
    <property type="entry name" value="UDP-galactose 4-epimerase, domain 1"/>
    <property type="match status" value="1"/>
</dbReference>
<organism evidence="8 9">
    <name type="scientific">Stylosanthes scabra</name>
    <dbReference type="NCBI Taxonomy" id="79078"/>
    <lineage>
        <taxon>Eukaryota</taxon>
        <taxon>Viridiplantae</taxon>
        <taxon>Streptophyta</taxon>
        <taxon>Embryophyta</taxon>
        <taxon>Tracheophyta</taxon>
        <taxon>Spermatophyta</taxon>
        <taxon>Magnoliopsida</taxon>
        <taxon>eudicotyledons</taxon>
        <taxon>Gunneridae</taxon>
        <taxon>Pentapetalae</taxon>
        <taxon>rosids</taxon>
        <taxon>fabids</taxon>
        <taxon>Fabales</taxon>
        <taxon>Fabaceae</taxon>
        <taxon>Papilionoideae</taxon>
        <taxon>50 kb inversion clade</taxon>
        <taxon>dalbergioids sensu lato</taxon>
        <taxon>Dalbergieae</taxon>
        <taxon>Pterocarpus clade</taxon>
        <taxon>Stylosanthes</taxon>
    </lineage>
</organism>
<keyword evidence="3 8" id="KW-0456">Lyase</keyword>
<dbReference type="EMBL" id="JASCZI010272739">
    <property type="protein sequence ID" value="MED6223345.1"/>
    <property type="molecule type" value="Genomic_DNA"/>
</dbReference>
<dbReference type="CDD" id="cd05254">
    <property type="entry name" value="dTDP_HR_like_SDR_e"/>
    <property type="match status" value="1"/>
</dbReference>
<evidence type="ECO:0000256" key="1">
    <source>
        <dbReference type="ARBA" id="ARBA00001911"/>
    </source>
</evidence>
<sequence length="842" mass="94721">MDALWDLENKMKLSTRGAILLLACASFAVFCVCAVIMLIKLIACNNNNKIVHEESASHENVSEMMKTTTTTKTTIRWTESHCGWVSVKRVLMGSMLWSRASKLEENMSIVWRQRQRLRGSPLLGLESGWQSNNSASAVWQRPILKGEKCELPSFSGLILYDEKGKLLHDSHEIIQELLEMTSYTPKNILITGAAGFIASHVANRLIRSYPDYKIVVLDKLDYCSNLKNLLPSKSCPNFKFVKGDIGSADLVNYLLITESIDTIMHFAAQTHVDNSFGNSFEFTKNNIYGTHVLLEACKVTGQIRRFIHVSTDEVYGETEEDAVVGNHEASQLLPTNPYSATKAGAEMLVMAYGRSYGLPVITTRGNNVYGPNQFPEKLIPKFILLAMQGKNLPIHGDGSNVRSYLYCEDVAEAFEVVLHKGEVGHVYNIGTKKERRVIDVAKDICKLFSVDPDTSIKLVENRPFNDQRYFLDDQKLKNLGWSERTTWEEGLKKTMEWYTKNPDWWGDVSGALLPHPRMLMMPGGMGGSEGEKPSSVGSSNTKMVVPSPKSSTTPQKHGFKFLIYGRTGWLGGLLGKLCEKQGISYEYGKGRLEDRSSLVADIQNVKPTHVFNAAGLTGRPNVDWCESHKTETIRVNVAGTLTLADICREQGLLMMNFATGCIFEYDAGHPLGSGVGFKEEDKPNFIGSFYSKTKAMVEELLREYDNVCTLRVRMPISSDLSNPRNFITKISRYNKVVNIPNSMTILDELLPISIEMAKRNLRGIWNFTNPGVVSHNEILEMYRDYIDPKYTWSNFTLEEQAKVIVAPRSNNEMDASKLKKEFPELLSVKESLIKYVFEPNKK</sequence>
<dbReference type="InterPro" id="IPR005888">
    <property type="entry name" value="dTDP_Gluc_deHydtase"/>
</dbReference>
<feature type="region of interest" description="Disordered" evidence="4">
    <location>
        <begin position="526"/>
        <end position="552"/>
    </location>
</feature>
<dbReference type="InterPro" id="IPR016040">
    <property type="entry name" value="NAD(P)-bd_dom"/>
</dbReference>
<proteinExistence type="predicted"/>